<dbReference type="AlphaFoldDB" id="A0AAV6VVM3"/>
<gene>
    <name evidence="1" type="ORF">JTE90_021446</name>
</gene>
<dbReference type="Proteomes" id="UP000827092">
    <property type="component" value="Unassembled WGS sequence"/>
</dbReference>
<reference evidence="1 2" key="1">
    <citation type="journal article" date="2022" name="Nat. Ecol. Evol.">
        <title>A masculinizing supergene underlies an exaggerated male reproductive morph in a spider.</title>
        <authorList>
            <person name="Hendrickx F."/>
            <person name="De Corte Z."/>
            <person name="Sonet G."/>
            <person name="Van Belleghem S.M."/>
            <person name="Kostlbacher S."/>
            <person name="Vangestel C."/>
        </authorList>
    </citation>
    <scope>NUCLEOTIDE SEQUENCE [LARGE SCALE GENOMIC DNA]</scope>
    <source>
        <strain evidence="1">W744_W776</strain>
    </source>
</reference>
<evidence type="ECO:0000313" key="2">
    <source>
        <dbReference type="Proteomes" id="UP000827092"/>
    </source>
</evidence>
<organism evidence="1 2">
    <name type="scientific">Oedothorax gibbosus</name>
    <dbReference type="NCBI Taxonomy" id="931172"/>
    <lineage>
        <taxon>Eukaryota</taxon>
        <taxon>Metazoa</taxon>
        <taxon>Ecdysozoa</taxon>
        <taxon>Arthropoda</taxon>
        <taxon>Chelicerata</taxon>
        <taxon>Arachnida</taxon>
        <taxon>Araneae</taxon>
        <taxon>Araneomorphae</taxon>
        <taxon>Entelegynae</taxon>
        <taxon>Araneoidea</taxon>
        <taxon>Linyphiidae</taxon>
        <taxon>Erigoninae</taxon>
        <taxon>Oedothorax</taxon>
    </lineage>
</organism>
<dbReference type="EMBL" id="JAFNEN010000010">
    <property type="protein sequence ID" value="KAG8200982.1"/>
    <property type="molecule type" value="Genomic_DNA"/>
</dbReference>
<name>A0AAV6VVM3_9ARAC</name>
<accession>A0AAV6VVM3</accession>
<proteinExistence type="predicted"/>
<sequence length="93" mass="10744">MNYPIETGDSLRSSDPGLFYAREIYLEDKKEQSFHPTTPPTLILVVTSDFIGLILERTALELFGDSRNVYAFEVQRYSWEFLCGGTFRRRVGD</sequence>
<evidence type="ECO:0000313" key="1">
    <source>
        <dbReference type="EMBL" id="KAG8200982.1"/>
    </source>
</evidence>
<protein>
    <submittedName>
        <fullName evidence="1">Uncharacterized protein</fullName>
    </submittedName>
</protein>
<keyword evidence="2" id="KW-1185">Reference proteome</keyword>
<comment type="caution">
    <text evidence="1">The sequence shown here is derived from an EMBL/GenBank/DDBJ whole genome shotgun (WGS) entry which is preliminary data.</text>
</comment>